<dbReference type="InterPro" id="IPR050127">
    <property type="entry name" value="Serine_Proteases_S1"/>
</dbReference>
<dbReference type="GO" id="GO:0004252">
    <property type="term" value="F:serine-type endopeptidase activity"/>
    <property type="evidence" value="ECO:0007669"/>
    <property type="project" value="UniProtKB-EC"/>
</dbReference>
<proteinExistence type="predicted"/>
<evidence type="ECO:0000313" key="10">
    <source>
        <dbReference type="Ensembl" id="ENSOKIP00005032500.1"/>
    </source>
</evidence>
<dbReference type="AlphaFoldDB" id="A0A8C7M6N6"/>
<dbReference type="GO" id="GO:0006508">
    <property type="term" value="P:proteolysis"/>
    <property type="evidence" value="ECO:0007669"/>
    <property type="project" value="UniProtKB-KW"/>
</dbReference>
<reference evidence="10" key="1">
    <citation type="submission" date="2025-08" db="UniProtKB">
        <authorList>
            <consortium name="Ensembl"/>
        </authorList>
    </citation>
    <scope>IDENTIFICATION</scope>
</reference>
<evidence type="ECO:0000313" key="11">
    <source>
        <dbReference type="Proteomes" id="UP000694557"/>
    </source>
</evidence>
<keyword evidence="5" id="KW-0720">Serine protease</keyword>
<dbReference type="Ensembl" id="ENSOKIT00005034320.1">
    <property type="protein sequence ID" value="ENSOKIP00005032500.1"/>
    <property type="gene ID" value="ENSOKIG00005013957.1"/>
</dbReference>
<evidence type="ECO:0000256" key="6">
    <source>
        <dbReference type="ARBA" id="ARBA00023157"/>
    </source>
</evidence>
<sequence length="75" mass="8334">MARWTGDSKESSCQVVLGHAALEEDDTIVGGYESRKNSVPYQVSLYTGYNLCGRILLSSEWVLSAAHCYKSVFQK</sequence>
<dbReference type="EC" id="3.4.21.4" evidence="8"/>
<dbReference type="Pfam" id="PF00089">
    <property type="entry name" value="Trypsin"/>
    <property type="match status" value="1"/>
</dbReference>
<comment type="subcellular location">
    <subcellularLocation>
        <location evidence="1">Secreted</location>
    </subcellularLocation>
</comment>
<dbReference type="PANTHER" id="PTHR24264:SF15">
    <property type="entry name" value="RIKEN CDNA 2210010C04 GENE"/>
    <property type="match status" value="1"/>
</dbReference>
<reference evidence="10" key="2">
    <citation type="submission" date="2025-09" db="UniProtKB">
        <authorList>
            <consortium name="Ensembl"/>
        </authorList>
    </citation>
    <scope>IDENTIFICATION</scope>
</reference>
<keyword evidence="4" id="KW-0378">Hydrolase</keyword>
<comment type="catalytic activity">
    <reaction evidence="7">
        <text>Preferential cleavage: Arg-|-Xaa, Lys-|-Xaa.</text>
        <dbReference type="EC" id="3.4.21.4"/>
    </reaction>
</comment>
<evidence type="ECO:0000256" key="3">
    <source>
        <dbReference type="ARBA" id="ARBA00022670"/>
    </source>
</evidence>
<evidence type="ECO:0000256" key="7">
    <source>
        <dbReference type="ARBA" id="ARBA00036320"/>
    </source>
</evidence>
<dbReference type="SUPFAM" id="SSF50494">
    <property type="entry name" value="Trypsin-like serine proteases"/>
    <property type="match status" value="1"/>
</dbReference>
<protein>
    <recommendedName>
        <fullName evidence="8">trypsin</fullName>
        <ecNumber evidence="8">3.4.21.4</ecNumber>
    </recommendedName>
</protein>
<keyword evidence="6" id="KW-1015">Disulfide bond</keyword>
<accession>A0A8C7M6N6</accession>
<evidence type="ECO:0000256" key="1">
    <source>
        <dbReference type="ARBA" id="ARBA00004613"/>
    </source>
</evidence>
<dbReference type="Proteomes" id="UP000694557">
    <property type="component" value="Unassembled WGS sequence"/>
</dbReference>
<dbReference type="InterPro" id="IPR018114">
    <property type="entry name" value="TRYPSIN_HIS"/>
</dbReference>
<evidence type="ECO:0000256" key="4">
    <source>
        <dbReference type="ARBA" id="ARBA00022801"/>
    </source>
</evidence>
<feature type="domain" description="Peptidase S1" evidence="9">
    <location>
        <begin position="28"/>
        <end position="71"/>
    </location>
</feature>
<dbReference type="GO" id="GO:0005615">
    <property type="term" value="C:extracellular space"/>
    <property type="evidence" value="ECO:0007669"/>
    <property type="project" value="TreeGrafter"/>
</dbReference>
<name>A0A8C7M6N6_ONCKI</name>
<evidence type="ECO:0000256" key="2">
    <source>
        <dbReference type="ARBA" id="ARBA00022525"/>
    </source>
</evidence>
<keyword evidence="3" id="KW-0645">Protease</keyword>
<dbReference type="PANTHER" id="PTHR24264">
    <property type="entry name" value="TRYPSIN-RELATED"/>
    <property type="match status" value="1"/>
</dbReference>
<keyword evidence="11" id="KW-1185">Reference proteome</keyword>
<dbReference type="PROSITE" id="PS00134">
    <property type="entry name" value="TRYPSIN_HIS"/>
    <property type="match status" value="1"/>
</dbReference>
<evidence type="ECO:0000259" key="9">
    <source>
        <dbReference type="Pfam" id="PF00089"/>
    </source>
</evidence>
<dbReference type="InterPro" id="IPR001254">
    <property type="entry name" value="Trypsin_dom"/>
</dbReference>
<dbReference type="InterPro" id="IPR009003">
    <property type="entry name" value="Peptidase_S1_PA"/>
</dbReference>
<evidence type="ECO:0000256" key="8">
    <source>
        <dbReference type="ARBA" id="ARBA00038868"/>
    </source>
</evidence>
<dbReference type="FunFam" id="2.40.10.10:FF:000166">
    <property type="entry name" value="Trypsin"/>
    <property type="match status" value="1"/>
</dbReference>
<dbReference type="GeneTree" id="ENSGT01060000250517"/>
<organism evidence="10 11">
    <name type="scientific">Oncorhynchus kisutch</name>
    <name type="common">Coho salmon</name>
    <name type="synonym">Salmo kisutch</name>
    <dbReference type="NCBI Taxonomy" id="8019"/>
    <lineage>
        <taxon>Eukaryota</taxon>
        <taxon>Metazoa</taxon>
        <taxon>Chordata</taxon>
        <taxon>Craniata</taxon>
        <taxon>Vertebrata</taxon>
        <taxon>Euteleostomi</taxon>
        <taxon>Actinopterygii</taxon>
        <taxon>Neopterygii</taxon>
        <taxon>Teleostei</taxon>
        <taxon>Protacanthopterygii</taxon>
        <taxon>Salmoniformes</taxon>
        <taxon>Salmonidae</taxon>
        <taxon>Salmoninae</taxon>
        <taxon>Oncorhynchus</taxon>
    </lineage>
</organism>
<dbReference type="Gene3D" id="2.40.10.10">
    <property type="entry name" value="Trypsin-like serine proteases"/>
    <property type="match status" value="1"/>
</dbReference>
<evidence type="ECO:0000256" key="5">
    <source>
        <dbReference type="ARBA" id="ARBA00022825"/>
    </source>
</evidence>
<dbReference type="InterPro" id="IPR043504">
    <property type="entry name" value="Peptidase_S1_PA_chymotrypsin"/>
</dbReference>
<keyword evidence="2" id="KW-0964">Secreted</keyword>